<accession>A0ACB8Z6T2</accession>
<dbReference type="EMBL" id="CM042043">
    <property type="protein sequence ID" value="KAI3693497.1"/>
    <property type="molecule type" value="Genomic_DNA"/>
</dbReference>
<name>A0ACB8Z6T2_9ASTR</name>
<keyword evidence="2" id="KW-1185">Reference proteome</keyword>
<proteinExistence type="predicted"/>
<dbReference type="Proteomes" id="UP001056120">
    <property type="component" value="Linkage Group LG26"/>
</dbReference>
<reference evidence="1 2" key="2">
    <citation type="journal article" date="2022" name="Mol. Ecol. Resour.">
        <title>The genomes of chicory, endive, great burdock and yacon provide insights into Asteraceae paleo-polyploidization history and plant inulin production.</title>
        <authorList>
            <person name="Fan W."/>
            <person name="Wang S."/>
            <person name="Wang H."/>
            <person name="Wang A."/>
            <person name="Jiang F."/>
            <person name="Liu H."/>
            <person name="Zhao H."/>
            <person name="Xu D."/>
            <person name="Zhang Y."/>
        </authorList>
    </citation>
    <scope>NUCLEOTIDE SEQUENCE [LARGE SCALE GENOMIC DNA]</scope>
    <source>
        <strain evidence="2">cv. Yunnan</strain>
        <tissue evidence="1">Leaves</tissue>
    </source>
</reference>
<evidence type="ECO:0000313" key="1">
    <source>
        <dbReference type="EMBL" id="KAI3693497.1"/>
    </source>
</evidence>
<comment type="caution">
    <text evidence="1">The sequence shown here is derived from an EMBL/GenBank/DDBJ whole genome shotgun (WGS) entry which is preliminary data.</text>
</comment>
<organism evidence="1 2">
    <name type="scientific">Smallanthus sonchifolius</name>
    <dbReference type="NCBI Taxonomy" id="185202"/>
    <lineage>
        <taxon>Eukaryota</taxon>
        <taxon>Viridiplantae</taxon>
        <taxon>Streptophyta</taxon>
        <taxon>Embryophyta</taxon>
        <taxon>Tracheophyta</taxon>
        <taxon>Spermatophyta</taxon>
        <taxon>Magnoliopsida</taxon>
        <taxon>eudicotyledons</taxon>
        <taxon>Gunneridae</taxon>
        <taxon>Pentapetalae</taxon>
        <taxon>asterids</taxon>
        <taxon>campanulids</taxon>
        <taxon>Asterales</taxon>
        <taxon>Asteraceae</taxon>
        <taxon>Asteroideae</taxon>
        <taxon>Heliantheae alliance</taxon>
        <taxon>Millerieae</taxon>
        <taxon>Smallanthus</taxon>
    </lineage>
</organism>
<evidence type="ECO:0000313" key="2">
    <source>
        <dbReference type="Proteomes" id="UP001056120"/>
    </source>
</evidence>
<reference evidence="2" key="1">
    <citation type="journal article" date="2022" name="Mol. Ecol. Resour.">
        <title>The genomes of chicory, endive, great burdock and yacon provide insights into Asteraceae palaeo-polyploidization history and plant inulin production.</title>
        <authorList>
            <person name="Fan W."/>
            <person name="Wang S."/>
            <person name="Wang H."/>
            <person name="Wang A."/>
            <person name="Jiang F."/>
            <person name="Liu H."/>
            <person name="Zhao H."/>
            <person name="Xu D."/>
            <person name="Zhang Y."/>
        </authorList>
    </citation>
    <scope>NUCLEOTIDE SEQUENCE [LARGE SCALE GENOMIC DNA]</scope>
    <source>
        <strain evidence="2">cv. Yunnan</strain>
    </source>
</reference>
<sequence length="222" mass="23362">MGINTENSVVVPKSKSPSKYFATVDSRPISGDLLLDLCSQIIYRNIATTPTPVPAPPSTPPLSGHVAGPEVSAFRPLQTGRPTGSYGPPTTRPFQRFSTPSFHATPQAPPPHTSPVGQLPVLPPSVRPPPTMRPLMHMGSPPQSMNGAIDPQYISSTPNLQQTQSSVGPTNTAAFRAATSSAWPGYPATPSALVSHQGGYGPAPPQHTTFLLIKVVMGQLHP</sequence>
<protein>
    <submittedName>
        <fullName evidence="1">Uncharacterized protein</fullName>
    </submittedName>
</protein>
<gene>
    <name evidence="1" type="ORF">L1987_76440</name>
</gene>